<reference evidence="2" key="1">
    <citation type="submission" date="2011-09" db="EMBL/GenBank/DDBJ databases">
        <title>Complete sequence of Halovivax ruber XH-70.</title>
        <authorList>
            <consortium name="US DOE Joint Genome Institute"/>
            <person name="Lucas S."/>
            <person name="Han J."/>
            <person name="Lapidus A."/>
            <person name="Cheng J.-F."/>
            <person name="Goodwin L."/>
            <person name="Pitluck S."/>
            <person name="Peters L."/>
            <person name="Mikhailova N."/>
            <person name="Davenport K."/>
            <person name="Detter J.C."/>
            <person name="Han C."/>
            <person name="Tapia R."/>
            <person name="Land M."/>
            <person name="Hauser L."/>
            <person name="Kyrpides N."/>
            <person name="Ivanova N."/>
            <person name="Pagani I."/>
            <person name="Sproer C."/>
            <person name="Anderson I."/>
            <person name="Woyke T."/>
        </authorList>
    </citation>
    <scope>NUCLEOTIDE SEQUENCE</scope>
    <source>
        <strain evidence="2">XH-70</strain>
    </source>
</reference>
<keyword evidence="1" id="KW-1133">Transmembrane helix</keyword>
<dbReference type="RefSeq" id="WP_015300272.1">
    <property type="nucleotide sequence ID" value="NC_019964.1"/>
</dbReference>
<dbReference type="STRING" id="797302.Halru_0988"/>
<evidence type="ECO:0000256" key="1">
    <source>
        <dbReference type="SAM" id="Phobius"/>
    </source>
</evidence>
<dbReference type="AlphaFoldDB" id="L0ICB0"/>
<dbReference type="Pfam" id="PF04018">
    <property type="entry name" value="VCA0040-like"/>
    <property type="match status" value="1"/>
</dbReference>
<proteinExistence type="predicted"/>
<feature type="transmembrane region" description="Helical" evidence="1">
    <location>
        <begin position="70"/>
        <end position="92"/>
    </location>
</feature>
<evidence type="ECO:0000313" key="2">
    <source>
        <dbReference type="EMBL" id="AGB15607.1"/>
    </source>
</evidence>
<dbReference type="InterPro" id="IPR007163">
    <property type="entry name" value="VCA0040-like"/>
</dbReference>
<name>L0ICB0_HALRX</name>
<gene>
    <name evidence="2" type="ordered locus">Halru_0988</name>
</gene>
<dbReference type="PANTHER" id="PTHR37308:SF1">
    <property type="entry name" value="POLYPRENYL-PHOSPHATE TRANSPORTER"/>
    <property type="match status" value="1"/>
</dbReference>
<feature type="transmembrane region" description="Helical" evidence="1">
    <location>
        <begin position="134"/>
        <end position="154"/>
    </location>
</feature>
<dbReference type="OrthoDB" id="313161at2157"/>
<dbReference type="EMBL" id="CP003050">
    <property type="protein sequence ID" value="AGB15607.1"/>
    <property type="molecule type" value="Genomic_DNA"/>
</dbReference>
<feature type="transmembrane region" description="Helical" evidence="1">
    <location>
        <begin position="216"/>
        <end position="237"/>
    </location>
</feature>
<feature type="transmembrane region" description="Helical" evidence="1">
    <location>
        <begin position="276"/>
        <end position="296"/>
    </location>
</feature>
<dbReference type="HOGENOM" id="CLU_055621_0_0_2"/>
<keyword evidence="3" id="KW-1185">Reference proteome</keyword>
<keyword evidence="1" id="KW-0472">Membrane</keyword>
<sequence>MATRLRTFLTGFAMGMADAVPGVSGGTIALIAGVYDRMIAAITAIDPRVLHRVRTIHRAETRHKLRIELLAMDLPFLLTLGSGAILAVLLLANAMHFLTATYPVPTYGFFTGLIAASAIVLYGEVDVRTPRRFAVAGLGIGLAVAITALSGAGMPHTLPIVFVTGAIAICAMVLPGVSGSFLLLLLGQYEFMTGTLSDAIDALTGTGSGVSLAETLTVVAVFVTGAVVGLFSMAHLVERALTHYREATMTFLVSLMVGSLGIPLGEIGANLGESATAAPIAAALTLVVGAVLVLAVDRYAVATGESPSAI</sequence>
<dbReference type="KEGG" id="hru:Halru_0988"/>
<dbReference type="eggNOG" id="arCOG04565">
    <property type="taxonomic scope" value="Archaea"/>
</dbReference>
<dbReference type="PANTHER" id="PTHR37308">
    <property type="entry name" value="INTEGRAL MEMBRANE PROTEIN"/>
    <property type="match status" value="1"/>
</dbReference>
<accession>L0ICB0</accession>
<organism evidence="2 3">
    <name type="scientific">Halovivax ruber (strain DSM 18193 / JCM 13892 / XH-70)</name>
    <dbReference type="NCBI Taxonomy" id="797302"/>
    <lineage>
        <taxon>Archaea</taxon>
        <taxon>Methanobacteriati</taxon>
        <taxon>Methanobacteriota</taxon>
        <taxon>Stenosarchaea group</taxon>
        <taxon>Halobacteria</taxon>
        <taxon>Halobacteriales</taxon>
        <taxon>Natrialbaceae</taxon>
        <taxon>Halovivax</taxon>
    </lineage>
</organism>
<feature type="transmembrane region" description="Helical" evidence="1">
    <location>
        <begin position="249"/>
        <end position="269"/>
    </location>
</feature>
<dbReference type="Proteomes" id="UP000010846">
    <property type="component" value="Chromosome"/>
</dbReference>
<feature type="transmembrane region" description="Helical" evidence="1">
    <location>
        <begin position="160"/>
        <end position="186"/>
    </location>
</feature>
<keyword evidence="1" id="KW-0812">Transmembrane</keyword>
<dbReference type="GeneID" id="14375242"/>
<protein>
    <submittedName>
        <fullName evidence="2">Putative membrane protein</fullName>
    </submittedName>
</protein>
<evidence type="ECO:0000313" key="3">
    <source>
        <dbReference type="Proteomes" id="UP000010846"/>
    </source>
</evidence>
<feature type="transmembrane region" description="Helical" evidence="1">
    <location>
        <begin position="104"/>
        <end position="122"/>
    </location>
</feature>